<organism evidence="4 5">
    <name type="scientific">Rhynchospora tenuis</name>
    <dbReference type="NCBI Taxonomy" id="198213"/>
    <lineage>
        <taxon>Eukaryota</taxon>
        <taxon>Viridiplantae</taxon>
        <taxon>Streptophyta</taxon>
        <taxon>Embryophyta</taxon>
        <taxon>Tracheophyta</taxon>
        <taxon>Spermatophyta</taxon>
        <taxon>Magnoliopsida</taxon>
        <taxon>Liliopsida</taxon>
        <taxon>Poales</taxon>
        <taxon>Cyperaceae</taxon>
        <taxon>Cyperoideae</taxon>
        <taxon>Rhynchosporeae</taxon>
        <taxon>Rhynchospora</taxon>
    </lineage>
</organism>
<dbReference type="InterPro" id="IPR025724">
    <property type="entry name" value="GAG-pre-integrase_dom"/>
</dbReference>
<protein>
    <recommendedName>
        <fullName evidence="3">Integrase catalytic domain-containing protein</fullName>
    </recommendedName>
</protein>
<dbReference type="Pfam" id="PF00665">
    <property type="entry name" value="rve"/>
    <property type="match status" value="1"/>
</dbReference>
<keyword evidence="1" id="KW-0064">Aspartyl protease</keyword>
<dbReference type="SUPFAM" id="SSF56672">
    <property type="entry name" value="DNA/RNA polymerases"/>
    <property type="match status" value="1"/>
</dbReference>
<name>A0AAD6EWU8_9POAL</name>
<evidence type="ECO:0000256" key="2">
    <source>
        <dbReference type="SAM" id="MobiDB-lite"/>
    </source>
</evidence>
<feature type="compositionally biased region" description="Low complexity" evidence="2">
    <location>
        <begin position="849"/>
        <end position="861"/>
    </location>
</feature>
<evidence type="ECO:0000256" key="1">
    <source>
        <dbReference type="ARBA" id="ARBA00022750"/>
    </source>
</evidence>
<dbReference type="GO" id="GO:0003676">
    <property type="term" value="F:nucleic acid binding"/>
    <property type="evidence" value="ECO:0007669"/>
    <property type="project" value="InterPro"/>
</dbReference>
<dbReference type="PANTHER" id="PTHR11439:SF455">
    <property type="entry name" value="RLK (RECEPTOR-LIKE PROTEIN KINASE) 8, PUTATIVE-RELATED"/>
    <property type="match status" value="1"/>
</dbReference>
<dbReference type="Pfam" id="PF07727">
    <property type="entry name" value="RVT_2"/>
    <property type="match status" value="1"/>
</dbReference>
<dbReference type="PANTHER" id="PTHR11439">
    <property type="entry name" value="GAG-POL-RELATED RETROTRANSPOSON"/>
    <property type="match status" value="1"/>
</dbReference>
<feature type="compositionally biased region" description="Polar residues" evidence="2">
    <location>
        <begin position="822"/>
        <end position="848"/>
    </location>
</feature>
<dbReference type="InterPro" id="IPR043502">
    <property type="entry name" value="DNA/RNA_pol_sf"/>
</dbReference>
<dbReference type="Proteomes" id="UP001210211">
    <property type="component" value="Unassembled WGS sequence"/>
</dbReference>
<dbReference type="Pfam" id="PF25597">
    <property type="entry name" value="SH3_retrovirus"/>
    <property type="match status" value="1"/>
</dbReference>
<dbReference type="GO" id="GO:0004190">
    <property type="term" value="F:aspartic-type endopeptidase activity"/>
    <property type="evidence" value="ECO:0007669"/>
    <property type="project" value="UniProtKB-KW"/>
</dbReference>
<reference evidence="4 5" key="1">
    <citation type="journal article" date="2022" name="Cell">
        <title>Repeat-based holocentromeres influence genome architecture and karyotype evolution.</title>
        <authorList>
            <person name="Hofstatter P.G."/>
            <person name="Thangavel G."/>
            <person name="Lux T."/>
            <person name="Neumann P."/>
            <person name="Vondrak T."/>
            <person name="Novak P."/>
            <person name="Zhang M."/>
            <person name="Costa L."/>
            <person name="Castellani M."/>
            <person name="Scott A."/>
            <person name="Toegelov H."/>
            <person name="Fuchs J."/>
            <person name="Mata-Sucre Y."/>
            <person name="Dias Y."/>
            <person name="Vanzela A.L.L."/>
            <person name="Huettel B."/>
            <person name="Almeida C.C.S."/>
            <person name="Simkova H."/>
            <person name="Souza G."/>
            <person name="Pedrosa-Harand A."/>
            <person name="Macas J."/>
            <person name="Mayer K.F.X."/>
            <person name="Houben A."/>
            <person name="Marques A."/>
        </authorList>
    </citation>
    <scope>NUCLEOTIDE SEQUENCE [LARGE SCALE GENOMIC DNA]</scope>
    <source>
        <strain evidence="4">RhyTen1mFocal</strain>
    </source>
</reference>
<proteinExistence type="predicted"/>
<dbReference type="Pfam" id="PF13976">
    <property type="entry name" value="gag_pre-integrs"/>
    <property type="match status" value="1"/>
</dbReference>
<feature type="compositionally biased region" description="Polar residues" evidence="2">
    <location>
        <begin position="286"/>
        <end position="297"/>
    </location>
</feature>
<sequence>MAQPEIVSPSSTTTTTTTIPSAMNSVVSLTLPIATKLSSTNYLTWKSQILPVLHGYSLSKYIASLPPNPTITADDGQILPNPESPPWHCQDQLLLGWLRSSLTEIVQAQVVNCATSFELWNSLQSIFSNKSRARLADLRRQIQTASKGGMSCSDYIHHMRRLADELLFIGSPIPEDELVDATLNGLGSDYLPFVTSITTTHRSDPISFSELHGLLLTHEALLLSQHTSIGSPSAFTNFRQNNRNQTRYYNNQPQNYSQNRQNNNYQPLPALNTSGTTPNCKPPLSPKSTNSMVPPRSQSGPKVLCQICAKPGHPAKLCYFRYEPDPNWKPNPKFQAFAAQVPASSTDSQTWVLDSGATNHVTSDLNNLSSFFEYAGSDTLQVGNGAGLPIQHTGDAFFSLSNHNIKLSNILHVPSFTCNLISISKLISDNPNLLIEFSNSYCIIKLLPTMSTLLQVPNVKGLYAVKFSSSPTAFYGVQASATKWHYRLGHPSKDVTLNVVNRFQLPCISNKLTICHDCSIAKAHRLPFTASSSVSTFPLEIIHSDVWGPSPILSHNGFRYYVVFIDDYSKYTWVYFLKNKHEVPHIFSQFKAQVENLLQSTIKILRTDGGTEFKPIAAQHPQITHQTSCPYTPQQNGVAERKHRHLIELALANMAHAHIPMVYWDEIVSSMAFLINRLPNHSHVIPYEVLFKKQPDYSQLKVLGCLCFPYTRPYNKNKLEPRSLPCIFIGYTSAQKGYMCLHVPTNRVYVSRHVEFDEESYPFQQNQKHNNTSVTEATVQSSLQLLQPIIPLEPISTTQPTTSNNVVPSNNSPPQPVLPSIPDNTTSTATQNTPILQTSQAHQHTPQITQSVSTTSTLTSSKHPMTTRTRDNTIKTKKFPHHVSYIAATDTEPTCFSKAVSSPEWRQAMALEIDALARNNTWVLVPPPDNQSVIGCKWVYKLKHNSDGSINRHKARLVAKGYNQIEGVDFFETYSPVVRPATIRLLLSLAVSSGWPVKQLDVHNAFLHGELSEEVFMQQPQGFVDKSFPDYVCKLKKSLYGLKQAPRAWFQKLSSTLTAAGFHASQYDPSLFICHISGQSIFILIYVDDILITGSDKNLIQSCISHLHTKFALKDLGNIHYFLGIEALHCSNGLFLNQTKYIENILTKTKMMEAKPCTTPMATFITLSANDSSPFEDPHLYRSVVGALQYATLTRPEISFAVNKCSQFMHTPTQNHWVAVKRVLRYLRGTLKHGIMIHSHSSSTLHAYSDADWAGSTDDRRSTSGFCLFLGKNLISWSSKKQPTVSRSSTEAEYRSLALTCTEILWIQNLLKELQVNLSEPPTLWCDNIGATFLASNPSFHARTKHIEIDYHFVRERIINKELLARFLCSADQIADILTKPLPTIRHQFLTSKLNVLNSTLACGGCVNSTLDNSS</sequence>
<dbReference type="GO" id="GO:0015074">
    <property type="term" value="P:DNA integration"/>
    <property type="evidence" value="ECO:0007669"/>
    <property type="project" value="InterPro"/>
</dbReference>
<dbReference type="CDD" id="cd09272">
    <property type="entry name" value="RNase_HI_RT_Ty1"/>
    <property type="match status" value="1"/>
</dbReference>
<dbReference type="InterPro" id="IPR054722">
    <property type="entry name" value="PolX-like_BBD"/>
</dbReference>
<keyword evidence="1" id="KW-0645">Protease</keyword>
<keyword evidence="5" id="KW-1185">Reference proteome</keyword>
<dbReference type="InterPro" id="IPR057670">
    <property type="entry name" value="SH3_retrovirus"/>
</dbReference>
<feature type="region of interest" description="Disordered" evidence="2">
    <location>
        <begin position="794"/>
        <end position="869"/>
    </location>
</feature>
<dbReference type="PROSITE" id="PS50994">
    <property type="entry name" value="INTEGRASE"/>
    <property type="match status" value="1"/>
</dbReference>
<accession>A0AAD6EWU8</accession>
<feature type="domain" description="Integrase catalytic" evidence="3">
    <location>
        <begin position="534"/>
        <end position="694"/>
    </location>
</feature>
<evidence type="ECO:0000313" key="4">
    <source>
        <dbReference type="EMBL" id="KAJ3704083.1"/>
    </source>
</evidence>
<feature type="region of interest" description="Disordered" evidence="2">
    <location>
        <begin position="247"/>
        <end position="297"/>
    </location>
</feature>
<dbReference type="Gene3D" id="3.30.420.10">
    <property type="entry name" value="Ribonuclease H-like superfamily/Ribonuclease H"/>
    <property type="match status" value="1"/>
</dbReference>
<dbReference type="Pfam" id="PF14223">
    <property type="entry name" value="Retrotran_gag_2"/>
    <property type="match status" value="1"/>
</dbReference>
<evidence type="ECO:0000259" key="3">
    <source>
        <dbReference type="PROSITE" id="PS50994"/>
    </source>
</evidence>
<dbReference type="InterPro" id="IPR012337">
    <property type="entry name" value="RNaseH-like_sf"/>
</dbReference>
<gene>
    <name evidence="4" type="ORF">LUZ61_007788</name>
</gene>
<dbReference type="EMBL" id="JAMRDG010000001">
    <property type="protein sequence ID" value="KAJ3704083.1"/>
    <property type="molecule type" value="Genomic_DNA"/>
</dbReference>
<dbReference type="InterPro" id="IPR001584">
    <property type="entry name" value="Integrase_cat-core"/>
</dbReference>
<dbReference type="SUPFAM" id="SSF53098">
    <property type="entry name" value="Ribonuclease H-like"/>
    <property type="match status" value="1"/>
</dbReference>
<evidence type="ECO:0000313" key="5">
    <source>
        <dbReference type="Proteomes" id="UP001210211"/>
    </source>
</evidence>
<dbReference type="InterPro" id="IPR013103">
    <property type="entry name" value="RVT_2"/>
</dbReference>
<dbReference type="InterPro" id="IPR036397">
    <property type="entry name" value="RNaseH_sf"/>
</dbReference>
<keyword evidence="1" id="KW-0378">Hydrolase</keyword>
<dbReference type="Pfam" id="PF22936">
    <property type="entry name" value="Pol_BBD"/>
    <property type="match status" value="1"/>
</dbReference>
<feature type="compositionally biased region" description="Low complexity" evidence="2">
    <location>
        <begin position="247"/>
        <end position="267"/>
    </location>
</feature>
<comment type="caution">
    <text evidence="4">The sequence shown here is derived from an EMBL/GenBank/DDBJ whole genome shotgun (WGS) entry which is preliminary data.</text>
</comment>